<gene>
    <name evidence="3" type="ORF">ACFSBH_17220</name>
</gene>
<dbReference type="Proteomes" id="UP001597221">
    <property type="component" value="Unassembled WGS sequence"/>
</dbReference>
<comment type="similarity">
    <text evidence="1">Belongs to the glycosyltransferase 2 family.</text>
</comment>
<evidence type="ECO:0000313" key="4">
    <source>
        <dbReference type="Proteomes" id="UP001597221"/>
    </source>
</evidence>
<feature type="domain" description="Glycosyltransferase 2-like" evidence="2">
    <location>
        <begin position="224"/>
        <end position="351"/>
    </location>
</feature>
<evidence type="ECO:0000259" key="2">
    <source>
        <dbReference type="Pfam" id="PF00535"/>
    </source>
</evidence>
<dbReference type="EMBL" id="JBHUDE010000155">
    <property type="protein sequence ID" value="MFD1609361.1"/>
    <property type="molecule type" value="Genomic_DNA"/>
</dbReference>
<dbReference type="CDD" id="cd00761">
    <property type="entry name" value="Glyco_tranf_GTA_type"/>
    <property type="match status" value="1"/>
</dbReference>
<dbReference type="Pfam" id="PF00535">
    <property type="entry name" value="Glycos_transf_2"/>
    <property type="match status" value="1"/>
</dbReference>
<dbReference type="PANTHER" id="PTHR22916:SF3">
    <property type="entry name" value="UDP-GLCNAC:BETAGAL BETA-1,3-N-ACETYLGLUCOSAMINYLTRANSFERASE-LIKE PROTEIN 1"/>
    <property type="match status" value="1"/>
</dbReference>
<accession>A0ABW4HW89</accession>
<reference evidence="4" key="1">
    <citation type="journal article" date="2019" name="Int. J. Syst. Evol. Microbiol.">
        <title>The Global Catalogue of Microorganisms (GCM) 10K type strain sequencing project: providing services to taxonomists for standard genome sequencing and annotation.</title>
        <authorList>
            <consortium name="The Broad Institute Genomics Platform"/>
            <consortium name="The Broad Institute Genome Sequencing Center for Infectious Disease"/>
            <person name="Wu L."/>
            <person name="Ma J."/>
        </authorList>
    </citation>
    <scope>NUCLEOTIDE SEQUENCE [LARGE SCALE GENOMIC DNA]</scope>
    <source>
        <strain evidence="4">CGMCC 1.12376</strain>
    </source>
</reference>
<dbReference type="InterPro" id="IPR001173">
    <property type="entry name" value="Glyco_trans_2-like"/>
</dbReference>
<dbReference type="PANTHER" id="PTHR22916">
    <property type="entry name" value="GLYCOSYLTRANSFERASE"/>
    <property type="match status" value="1"/>
</dbReference>
<sequence length="642" mass="74051">MKQTIKKIVLGPVDWFTYTLLSEKQRKAIGDMFSDDQKKKIQKVLSGKKQAERQKLKKIKYHLYNLGFTEQAQKDLENYFEHAKDADLKRQAAWELVLWHANQNTTEGATEALNYIEAARAGVSDTDHLRRIAILEAECLHHTNQTAKARQVIDVMLQQQKHVDLYFAAANLTDSIEERLKLVNQVMEDYELAPIRFKETGEAPIYDDLETEAIDRKVDGPKVTVILPAFKAEDGVQVAIESILSQTWQNIELLAVDDCSPDNTAAVIKAYAEKDPRVKLLKTPENSGPYVARNIALQQATGEFVTINDADDWSHAEKIERQVKHLMDNPSVIANTSEHARLTEDLTFYRRGTPGKYIFPNMSSIMFRRQPVLDKVGFWDSVRFAADGEFKRRLIKVFGKNNYVDLKSGPLSLPRQSVTSLTASSAFGYNGFFMGVRKEYVEAFSYHHAQADSLRYPYPMEKRLYQVPEPMWPKREEKVDGKRLFEVIIATDFRVISEENLQFITQRLETTNDRIGLLQINQYGVEPDKNMPSSIRELLDGDRLQVVVFGEKLQADEVIIFHPTVLAEYQRYVAEVDTKQLHVVIDQIPEPAYLENIRTYFNQDGTWYPESEKVKERLQEHPELRDMIHFESVVWKEKLGVR</sequence>
<organism evidence="3 4">
    <name type="scientific">Oceanobacillus luteolus</name>
    <dbReference type="NCBI Taxonomy" id="1274358"/>
    <lineage>
        <taxon>Bacteria</taxon>
        <taxon>Bacillati</taxon>
        <taxon>Bacillota</taxon>
        <taxon>Bacilli</taxon>
        <taxon>Bacillales</taxon>
        <taxon>Bacillaceae</taxon>
        <taxon>Oceanobacillus</taxon>
    </lineage>
</organism>
<dbReference type="InterPro" id="IPR029044">
    <property type="entry name" value="Nucleotide-diphossugar_trans"/>
</dbReference>
<dbReference type="RefSeq" id="WP_379598793.1">
    <property type="nucleotide sequence ID" value="NZ_JBHUDE010000155.1"/>
</dbReference>
<protein>
    <submittedName>
        <fullName evidence="3">Glycosyltransferase family 2 protein</fullName>
    </submittedName>
</protein>
<proteinExistence type="inferred from homology"/>
<name>A0ABW4HW89_9BACI</name>
<keyword evidence="4" id="KW-1185">Reference proteome</keyword>
<dbReference type="SUPFAM" id="SSF53448">
    <property type="entry name" value="Nucleotide-diphospho-sugar transferases"/>
    <property type="match status" value="1"/>
</dbReference>
<evidence type="ECO:0000256" key="1">
    <source>
        <dbReference type="ARBA" id="ARBA00006739"/>
    </source>
</evidence>
<evidence type="ECO:0000313" key="3">
    <source>
        <dbReference type="EMBL" id="MFD1609361.1"/>
    </source>
</evidence>
<comment type="caution">
    <text evidence="3">The sequence shown here is derived from an EMBL/GenBank/DDBJ whole genome shotgun (WGS) entry which is preliminary data.</text>
</comment>
<dbReference type="Gene3D" id="3.90.550.10">
    <property type="entry name" value="Spore Coat Polysaccharide Biosynthesis Protein SpsA, Chain A"/>
    <property type="match status" value="1"/>
</dbReference>